<dbReference type="CDD" id="cd23763">
    <property type="entry name" value="ASKHA_ATPase_ROK"/>
    <property type="match status" value="1"/>
</dbReference>
<dbReference type="Proteomes" id="UP000256388">
    <property type="component" value="Unassembled WGS sequence"/>
</dbReference>
<dbReference type="AlphaFoldDB" id="A0A347ZP78"/>
<keyword evidence="2" id="KW-0418">Kinase</keyword>
<gene>
    <name evidence="2" type="ORF">DFR64_2085</name>
</gene>
<reference evidence="2 3" key="1">
    <citation type="submission" date="2018-08" db="EMBL/GenBank/DDBJ databases">
        <title>Genomic Encyclopedia of Type Strains, Phase IV (KMG-IV): sequencing the most valuable type-strain genomes for metagenomic binning, comparative biology and taxonomic classification.</title>
        <authorList>
            <person name="Goeker M."/>
        </authorList>
    </citation>
    <scope>NUCLEOTIDE SEQUENCE [LARGE SCALE GENOMIC DNA]</scope>
    <source>
        <strain evidence="2 3">DSM 23923</strain>
    </source>
</reference>
<accession>A0A347ZP78</accession>
<evidence type="ECO:0000313" key="3">
    <source>
        <dbReference type="Proteomes" id="UP000256388"/>
    </source>
</evidence>
<dbReference type="PANTHER" id="PTHR18964:SF149">
    <property type="entry name" value="BIFUNCTIONAL UDP-N-ACETYLGLUCOSAMINE 2-EPIMERASE_N-ACETYLMANNOSAMINE KINASE"/>
    <property type="match status" value="1"/>
</dbReference>
<dbReference type="SUPFAM" id="SSF53067">
    <property type="entry name" value="Actin-like ATPase domain"/>
    <property type="match status" value="1"/>
</dbReference>
<evidence type="ECO:0000313" key="2">
    <source>
        <dbReference type="EMBL" id="REG08710.1"/>
    </source>
</evidence>
<comment type="similarity">
    <text evidence="1">Belongs to the ROK (NagC/XylR) family.</text>
</comment>
<dbReference type="InterPro" id="IPR043129">
    <property type="entry name" value="ATPase_NBD"/>
</dbReference>
<protein>
    <submittedName>
        <fullName evidence="2">Putative NBD/HSP70 family sugar kinase</fullName>
    </submittedName>
</protein>
<dbReference type="GO" id="GO:0016301">
    <property type="term" value="F:kinase activity"/>
    <property type="evidence" value="ECO:0007669"/>
    <property type="project" value="UniProtKB-KW"/>
</dbReference>
<organism evidence="2 3">
    <name type="scientific">Pelolinea submarina</name>
    <dbReference type="NCBI Taxonomy" id="913107"/>
    <lineage>
        <taxon>Bacteria</taxon>
        <taxon>Bacillati</taxon>
        <taxon>Chloroflexota</taxon>
        <taxon>Anaerolineae</taxon>
        <taxon>Anaerolineales</taxon>
        <taxon>Anaerolineaceae</taxon>
        <taxon>Pelolinea</taxon>
    </lineage>
</organism>
<keyword evidence="2" id="KW-0808">Transferase</keyword>
<keyword evidence="3" id="KW-1185">Reference proteome</keyword>
<comment type="caution">
    <text evidence="2">The sequence shown here is derived from an EMBL/GenBank/DDBJ whole genome shotgun (WGS) entry which is preliminary data.</text>
</comment>
<dbReference type="Pfam" id="PF00480">
    <property type="entry name" value="ROK"/>
    <property type="match status" value="1"/>
</dbReference>
<dbReference type="PANTHER" id="PTHR18964">
    <property type="entry name" value="ROK (REPRESSOR, ORF, KINASE) FAMILY"/>
    <property type="match status" value="1"/>
</dbReference>
<evidence type="ECO:0000256" key="1">
    <source>
        <dbReference type="ARBA" id="ARBA00006479"/>
    </source>
</evidence>
<dbReference type="InterPro" id="IPR000600">
    <property type="entry name" value="ROK"/>
</dbReference>
<dbReference type="EMBL" id="QUMS01000002">
    <property type="protein sequence ID" value="REG08710.1"/>
    <property type="molecule type" value="Genomic_DNA"/>
</dbReference>
<dbReference type="OrthoDB" id="9796533at2"/>
<dbReference type="RefSeq" id="WP_116225357.1">
    <property type="nucleotide sequence ID" value="NZ_AP018437.1"/>
</dbReference>
<proteinExistence type="inferred from homology"/>
<dbReference type="Gene3D" id="3.30.420.40">
    <property type="match status" value="2"/>
</dbReference>
<name>A0A347ZP78_9CHLR</name>
<sequence>MYISIDVGGTNMRVALMDLDGGERIVKLESHPVPQDYEVGIQEMINVISDVAAGQEIQGIGACFPGIIDENDMVTTANNLPQWSQKPIKQTLQDRFNVPVKLVHDVQGAAIGEALYGAARGHDRFVYFIWGTGVGGGDIKRIDSQRYFMFSFENGHHIMEWGGKLCSCGQRGCPEAYLGGANLQAYFGRDMRDVSDDDPGWDLVVEKAAQTILNTLIFHPVNLFVFSGGVITKRPFLLERVKPIMRERLQLFPLPEMVLAEKGEQSPLYGCAGLFTIDLIG</sequence>